<comment type="caution">
    <text evidence="6">The sequence shown here is derived from an EMBL/GenBank/DDBJ whole genome shotgun (WGS) entry which is preliminary data.</text>
</comment>
<evidence type="ECO:0000256" key="1">
    <source>
        <dbReference type="ARBA" id="ARBA00023015"/>
    </source>
</evidence>
<dbReference type="SUPFAM" id="SSF48498">
    <property type="entry name" value="Tetracyclin repressor-like, C-terminal domain"/>
    <property type="match status" value="1"/>
</dbReference>
<reference evidence="7" key="1">
    <citation type="journal article" date="2019" name="Int. J. Syst. Evol. Microbiol.">
        <title>The Global Catalogue of Microorganisms (GCM) 10K type strain sequencing project: providing services to taxonomists for standard genome sequencing and annotation.</title>
        <authorList>
            <consortium name="The Broad Institute Genomics Platform"/>
            <consortium name="The Broad Institute Genome Sequencing Center for Infectious Disease"/>
            <person name="Wu L."/>
            <person name="Ma J."/>
        </authorList>
    </citation>
    <scope>NUCLEOTIDE SEQUENCE [LARGE SCALE GENOMIC DNA]</scope>
    <source>
        <strain evidence="7">KCTC 52366</strain>
    </source>
</reference>
<dbReference type="InterPro" id="IPR009057">
    <property type="entry name" value="Homeodomain-like_sf"/>
</dbReference>
<dbReference type="PRINTS" id="PR00455">
    <property type="entry name" value="HTHTETR"/>
</dbReference>
<dbReference type="Gene3D" id="1.10.357.10">
    <property type="entry name" value="Tetracycline Repressor, domain 2"/>
    <property type="match status" value="1"/>
</dbReference>
<evidence type="ECO:0000256" key="2">
    <source>
        <dbReference type="ARBA" id="ARBA00023125"/>
    </source>
</evidence>
<keyword evidence="2 4" id="KW-0238">DNA-binding</keyword>
<organism evidence="6 7">
    <name type="scientific">Psychromarinibacter halotolerans</name>
    <dbReference type="NCBI Taxonomy" id="1775175"/>
    <lineage>
        <taxon>Bacteria</taxon>
        <taxon>Pseudomonadati</taxon>
        <taxon>Pseudomonadota</taxon>
        <taxon>Alphaproteobacteria</taxon>
        <taxon>Rhodobacterales</taxon>
        <taxon>Paracoccaceae</taxon>
        <taxon>Psychromarinibacter</taxon>
    </lineage>
</organism>
<feature type="domain" description="HTH tetR-type" evidence="5">
    <location>
        <begin position="10"/>
        <end position="70"/>
    </location>
</feature>
<dbReference type="InterPro" id="IPR041490">
    <property type="entry name" value="KstR2_TetR_C"/>
</dbReference>
<dbReference type="Pfam" id="PF17932">
    <property type="entry name" value="TetR_C_24"/>
    <property type="match status" value="1"/>
</dbReference>
<dbReference type="PANTHER" id="PTHR30055:SF234">
    <property type="entry name" value="HTH-TYPE TRANSCRIPTIONAL REGULATOR BETI"/>
    <property type="match status" value="1"/>
</dbReference>
<gene>
    <name evidence="6" type="ORF">ACFOGP_19175</name>
</gene>
<feature type="DNA-binding region" description="H-T-H motif" evidence="4">
    <location>
        <begin position="33"/>
        <end position="52"/>
    </location>
</feature>
<keyword evidence="7" id="KW-1185">Reference proteome</keyword>
<dbReference type="PROSITE" id="PS50977">
    <property type="entry name" value="HTH_TETR_2"/>
    <property type="match status" value="1"/>
</dbReference>
<evidence type="ECO:0000313" key="7">
    <source>
        <dbReference type="Proteomes" id="UP001595632"/>
    </source>
</evidence>
<sequence length="195" mass="21688">MTRTVANGASNTAARIRDAARFLFARDGYAAVSMRQLAAEVGVQAGALYLHIPDKQSLLFDLLHENMESLLVAWDAEPRGEGPVGRLESFVRFHIRTHLDCPESVFLSNMELRNLTPENFRVIAGLRDQYEAELVAILQDGSAADKMRVPDANLAAKAVLAMLTGVSGWYRDGGRLSRERVERIYWNMVRRAVGA</sequence>
<dbReference type="InterPro" id="IPR050109">
    <property type="entry name" value="HTH-type_TetR-like_transc_reg"/>
</dbReference>
<keyword evidence="1" id="KW-0805">Transcription regulation</keyword>
<dbReference type="RefSeq" id="WP_275634419.1">
    <property type="nucleotide sequence ID" value="NZ_JARGYD010000009.1"/>
</dbReference>
<protein>
    <submittedName>
        <fullName evidence="6">TetR/AcrR family transcriptional regulator</fullName>
    </submittedName>
</protein>
<dbReference type="PANTHER" id="PTHR30055">
    <property type="entry name" value="HTH-TYPE TRANSCRIPTIONAL REGULATOR RUTR"/>
    <property type="match status" value="1"/>
</dbReference>
<dbReference type="Proteomes" id="UP001595632">
    <property type="component" value="Unassembled WGS sequence"/>
</dbReference>
<evidence type="ECO:0000256" key="4">
    <source>
        <dbReference type="PROSITE-ProRule" id="PRU00335"/>
    </source>
</evidence>
<dbReference type="EMBL" id="JBHRTB010000010">
    <property type="protein sequence ID" value="MFC3144852.1"/>
    <property type="molecule type" value="Genomic_DNA"/>
</dbReference>
<dbReference type="InterPro" id="IPR036271">
    <property type="entry name" value="Tet_transcr_reg_TetR-rel_C_sf"/>
</dbReference>
<dbReference type="SUPFAM" id="SSF46689">
    <property type="entry name" value="Homeodomain-like"/>
    <property type="match status" value="1"/>
</dbReference>
<proteinExistence type="predicted"/>
<keyword evidence="3" id="KW-0804">Transcription</keyword>
<accession>A0ABV7H0E5</accession>
<evidence type="ECO:0000313" key="6">
    <source>
        <dbReference type="EMBL" id="MFC3144852.1"/>
    </source>
</evidence>
<dbReference type="Pfam" id="PF00440">
    <property type="entry name" value="TetR_N"/>
    <property type="match status" value="1"/>
</dbReference>
<evidence type="ECO:0000259" key="5">
    <source>
        <dbReference type="PROSITE" id="PS50977"/>
    </source>
</evidence>
<dbReference type="InterPro" id="IPR001647">
    <property type="entry name" value="HTH_TetR"/>
</dbReference>
<evidence type="ECO:0000256" key="3">
    <source>
        <dbReference type="ARBA" id="ARBA00023163"/>
    </source>
</evidence>
<name>A0ABV7H0E5_9RHOB</name>